<keyword evidence="4" id="KW-0010">Activator</keyword>
<dbReference type="PROSITE" id="PS50931">
    <property type="entry name" value="HTH_LYSR"/>
    <property type="match status" value="1"/>
</dbReference>
<dbReference type="EMBL" id="DVHI01000030">
    <property type="protein sequence ID" value="HIR62346.1"/>
    <property type="molecule type" value="Genomic_DNA"/>
</dbReference>
<evidence type="ECO:0000313" key="7">
    <source>
        <dbReference type="EMBL" id="HIR62346.1"/>
    </source>
</evidence>
<dbReference type="Gene3D" id="3.40.190.10">
    <property type="entry name" value="Periplasmic binding protein-like II"/>
    <property type="match status" value="2"/>
</dbReference>
<dbReference type="Pfam" id="PF03466">
    <property type="entry name" value="LysR_substrate"/>
    <property type="match status" value="1"/>
</dbReference>
<dbReference type="CDD" id="cd08411">
    <property type="entry name" value="PBP2_OxyR"/>
    <property type="match status" value="1"/>
</dbReference>
<dbReference type="InterPro" id="IPR036388">
    <property type="entry name" value="WH-like_DNA-bd_sf"/>
</dbReference>
<reference evidence="7" key="2">
    <citation type="journal article" date="2021" name="PeerJ">
        <title>Extensive microbial diversity within the chicken gut microbiome revealed by metagenomics and culture.</title>
        <authorList>
            <person name="Gilroy R."/>
            <person name="Ravi A."/>
            <person name="Getino M."/>
            <person name="Pursley I."/>
            <person name="Horton D.L."/>
            <person name="Alikhan N.F."/>
            <person name="Baker D."/>
            <person name="Gharbi K."/>
            <person name="Hall N."/>
            <person name="Watson M."/>
            <person name="Adriaenssens E.M."/>
            <person name="Foster-Nyarko E."/>
            <person name="Jarju S."/>
            <person name="Secka A."/>
            <person name="Antonio M."/>
            <person name="Oren A."/>
            <person name="Chaudhuri R.R."/>
            <person name="La Ragione R."/>
            <person name="Hildebrand F."/>
            <person name="Pallen M.J."/>
        </authorList>
    </citation>
    <scope>NUCLEOTIDE SEQUENCE</scope>
    <source>
        <strain evidence="7">ChiHjej13B12-12457</strain>
    </source>
</reference>
<dbReference type="PANTHER" id="PTHR30346">
    <property type="entry name" value="TRANSCRIPTIONAL DUAL REGULATOR HCAR-RELATED"/>
    <property type="match status" value="1"/>
</dbReference>
<gene>
    <name evidence="7" type="ORF">IAC94_02330</name>
</gene>
<evidence type="ECO:0000256" key="5">
    <source>
        <dbReference type="ARBA" id="ARBA00023163"/>
    </source>
</evidence>
<dbReference type="SUPFAM" id="SSF53850">
    <property type="entry name" value="Periplasmic binding protein-like II"/>
    <property type="match status" value="1"/>
</dbReference>
<reference evidence="7" key="1">
    <citation type="submission" date="2020-10" db="EMBL/GenBank/DDBJ databases">
        <authorList>
            <person name="Gilroy R."/>
        </authorList>
    </citation>
    <scope>NUCLEOTIDE SEQUENCE</scope>
    <source>
        <strain evidence="7">ChiHjej13B12-12457</strain>
    </source>
</reference>
<sequence length="337" mass="37398">MKTDTHLSLTALRYIVAVDTHRNFVRAAEACGVTQPTLSAGIRSIETALDVTIFDRGAHPVRPTSLGEKIIAQARVTLHNASQIEELVAVEKGNEGGEAVMGIIPTIAPYILPGLFRRMHEEHPSIHLRVSEMRTRFIVEKLLAAEIDMAILATPLEQKGLLEIPLYYEKFVAYISPSDELHALSEVPADRLASDRLWILEEGHCLRSQVFNFCHSHRRTRTEYQAGSIDTLVRIVDTNGGYTVIPELHAAFLTEEQRGNLRPIVRQNGGAPATDIAPSGSIPSPDCPTCVPVREVSLVIREDFVRERLLNVIAGCIKHIVPEGMLDSRLKRFAIKL</sequence>
<dbReference type="Gene3D" id="1.10.10.10">
    <property type="entry name" value="Winged helix-like DNA-binding domain superfamily/Winged helix DNA-binding domain"/>
    <property type="match status" value="1"/>
</dbReference>
<dbReference type="InterPro" id="IPR005119">
    <property type="entry name" value="LysR_subst-bd"/>
</dbReference>
<dbReference type="InterPro" id="IPR036390">
    <property type="entry name" value="WH_DNA-bd_sf"/>
</dbReference>
<dbReference type="PRINTS" id="PR00039">
    <property type="entry name" value="HTHLYSR"/>
</dbReference>
<dbReference type="InterPro" id="IPR000847">
    <property type="entry name" value="LysR_HTH_N"/>
</dbReference>
<organism evidence="7 8">
    <name type="scientific">Candidatus Coprenecus avistercoris</name>
    <dbReference type="NCBI Taxonomy" id="2840730"/>
    <lineage>
        <taxon>Bacteria</taxon>
        <taxon>Pseudomonadati</taxon>
        <taxon>Bacteroidota</taxon>
        <taxon>Bacteroidia</taxon>
        <taxon>Bacteroidales</taxon>
        <taxon>Rikenellaceae</taxon>
        <taxon>Rikenellaceae incertae sedis</taxon>
        <taxon>Candidatus Coprenecus</taxon>
    </lineage>
</organism>
<dbReference type="GO" id="GO:0003677">
    <property type="term" value="F:DNA binding"/>
    <property type="evidence" value="ECO:0007669"/>
    <property type="project" value="UniProtKB-KW"/>
</dbReference>
<name>A0A9D1J5Z9_9BACT</name>
<keyword evidence="2" id="KW-0805">Transcription regulation</keyword>
<dbReference type="GO" id="GO:0003700">
    <property type="term" value="F:DNA-binding transcription factor activity"/>
    <property type="evidence" value="ECO:0007669"/>
    <property type="project" value="InterPro"/>
</dbReference>
<evidence type="ECO:0000256" key="4">
    <source>
        <dbReference type="ARBA" id="ARBA00023159"/>
    </source>
</evidence>
<feature type="domain" description="HTH lysR-type" evidence="6">
    <location>
        <begin position="7"/>
        <end position="64"/>
    </location>
</feature>
<evidence type="ECO:0000259" key="6">
    <source>
        <dbReference type="PROSITE" id="PS50931"/>
    </source>
</evidence>
<accession>A0A9D1J5Z9</accession>
<dbReference type="SUPFAM" id="SSF46785">
    <property type="entry name" value="Winged helix' DNA-binding domain"/>
    <property type="match status" value="1"/>
</dbReference>
<evidence type="ECO:0000313" key="8">
    <source>
        <dbReference type="Proteomes" id="UP000886744"/>
    </source>
</evidence>
<keyword evidence="5" id="KW-0804">Transcription</keyword>
<dbReference type="Pfam" id="PF00126">
    <property type="entry name" value="HTH_1"/>
    <property type="match status" value="1"/>
</dbReference>
<keyword evidence="3" id="KW-0238">DNA-binding</keyword>
<dbReference type="GO" id="GO:0032993">
    <property type="term" value="C:protein-DNA complex"/>
    <property type="evidence" value="ECO:0007669"/>
    <property type="project" value="TreeGrafter"/>
</dbReference>
<dbReference type="Proteomes" id="UP000886744">
    <property type="component" value="Unassembled WGS sequence"/>
</dbReference>
<dbReference type="AlphaFoldDB" id="A0A9D1J5Z9"/>
<comment type="caution">
    <text evidence="7">The sequence shown here is derived from an EMBL/GenBank/DDBJ whole genome shotgun (WGS) entry which is preliminary data.</text>
</comment>
<evidence type="ECO:0000256" key="2">
    <source>
        <dbReference type="ARBA" id="ARBA00023015"/>
    </source>
</evidence>
<protein>
    <submittedName>
        <fullName evidence="7">LysR family transcriptional regulator</fullName>
    </submittedName>
</protein>
<dbReference type="PANTHER" id="PTHR30346:SF26">
    <property type="entry name" value="HYDROGEN PEROXIDE-INDUCIBLE GENES ACTIVATOR"/>
    <property type="match status" value="1"/>
</dbReference>
<comment type="similarity">
    <text evidence="1">Belongs to the LysR transcriptional regulatory family.</text>
</comment>
<proteinExistence type="inferred from homology"/>
<evidence type="ECO:0000256" key="3">
    <source>
        <dbReference type="ARBA" id="ARBA00023125"/>
    </source>
</evidence>
<evidence type="ECO:0000256" key="1">
    <source>
        <dbReference type="ARBA" id="ARBA00009437"/>
    </source>
</evidence>